<dbReference type="OrthoDB" id="8018783at2"/>
<dbReference type="Proteomes" id="UP000266934">
    <property type="component" value="Chromosome"/>
</dbReference>
<dbReference type="EMBL" id="AP018907">
    <property type="protein sequence ID" value="BBF91480.1"/>
    <property type="molecule type" value="Genomic_DNA"/>
</dbReference>
<feature type="chain" id="PRO_5016608195" description="DUF3035 domain-containing protein" evidence="2">
    <location>
        <begin position="27"/>
        <end position="233"/>
    </location>
</feature>
<feature type="signal peptide" evidence="2">
    <location>
        <begin position="1"/>
        <end position="26"/>
    </location>
</feature>
<gene>
    <name evidence="3" type="ORF">BLTE_01650</name>
</gene>
<proteinExistence type="predicted"/>
<evidence type="ECO:0000256" key="2">
    <source>
        <dbReference type="SAM" id="SignalP"/>
    </source>
</evidence>
<feature type="compositionally biased region" description="Basic and acidic residues" evidence="1">
    <location>
        <begin position="130"/>
        <end position="146"/>
    </location>
</feature>
<feature type="compositionally biased region" description="Basic and acidic residues" evidence="1">
    <location>
        <begin position="161"/>
        <end position="177"/>
    </location>
</feature>
<dbReference type="KEGG" id="blag:BLTE_01650"/>
<sequence>MKARLVRHVLPLVMLAAVAAPQTVRADDEEPSFEQKIIKQILGGVGLIEDRAPIDYRERAPLVVPPTAEALPPPASEDVTAANPAWPKDPDVARAKAAEAGSDKPVVRLDAGRTLGIDEIRRGTSKTKQAKSDRPETSSDRFEGANDRLSPTQLGFKGWGSKKEEKIVFTGEPERTRLTQPPPGLQTPSPDQPYGVVGDDKLDDNWLNRIFSPSKVAEGRDTGGSRTARDSTR</sequence>
<evidence type="ECO:0000313" key="4">
    <source>
        <dbReference type="Proteomes" id="UP000266934"/>
    </source>
</evidence>
<feature type="region of interest" description="Disordered" evidence="1">
    <location>
        <begin position="118"/>
        <end position="233"/>
    </location>
</feature>
<keyword evidence="4" id="KW-1185">Reference proteome</keyword>
<evidence type="ECO:0000256" key="1">
    <source>
        <dbReference type="SAM" id="MobiDB-lite"/>
    </source>
</evidence>
<evidence type="ECO:0008006" key="5">
    <source>
        <dbReference type="Google" id="ProtNLM"/>
    </source>
</evidence>
<name>A0A348FVZ7_9HYPH</name>
<reference evidence="3 4" key="1">
    <citation type="submission" date="2018-08" db="EMBL/GenBank/DDBJ databases">
        <title>Complete genome sequencing of Blastochloris tepida GI.</title>
        <authorList>
            <person name="Tsukatani Y."/>
            <person name="Mori H."/>
        </authorList>
    </citation>
    <scope>NUCLEOTIDE SEQUENCE [LARGE SCALE GENOMIC DNA]</scope>
    <source>
        <strain evidence="3 4">GI</strain>
    </source>
</reference>
<evidence type="ECO:0000313" key="3">
    <source>
        <dbReference type="EMBL" id="BBF91480.1"/>
    </source>
</evidence>
<keyword evidence="2" id="KW-0732">Signal</keyword>
<accession>A0A348FVZ7</accession>
<feature type="compositionally biased region" description="Basic and acidic residues" evidence="1">
    <location>
        <begin position="217"/>
        <end position="233"/>
    </location>
</feature>
<organism evidence="3 4">
    <name type="scientific">Blastochloris tepida</name>
    <dbReference type="NCBI Taxonomy" id="2233851"/>
    <lineage>
        <taxon>Bacteria</taxon>
        <taxon>Pseudomonadati</taxon>
        <taxon>Pseudomonadota</taxon>
        <taxon>Alphaproteobacteria</taxon>
        <taxon>Hyphomicrobiales</taxon>
        <taxon>Blastochloridaceae</taxon>
        <taxon>Blastochloris</taxon>
    </lineage>
</organism>
<protein>
    <recommendedName>
        <fullName evidence="5">DUF3035 domain-containing protein</fullName>
    </recommendedName>
</protein>
<feature type="region of interest" description="Disordered" evidence="1">
    <location>
        <begin position="67"/>
        <end position="89"/>
    </location>
</feature>
<dbReference type="RefSeq" id="WP_126396724.1">
    <property type="nucleotide sequence ID" value="NZ_AP018907.1"/>
</dbReference>
<dbReference type="AlphaFoldDB" id="A0A348FVZ7"/>